<protein>
    <submittedName>
        <fullName evidence="2">Phage portal protein</fullName>
    </submittedName>
</protein>
<dbReference type="RefSeq" id="WP_249314536.1">
    <property type="nucleotide sequence ID" value="NZ_JACRSR010000001.1"/>
</dbReference>
<dbReference type="EMBL" id="JACRSR010000001">
    <property type="protein sequence ID" value="MBC8530563.1"/>
    <property type="molecule type" value="Genomic_DNA"/>
</dbReference>
<proteinExistence type="predicted"/>
<dbReference type="Pfam" id="PF05133">
    <property type="entry name" value="SPP1_portal"/>
    <property type="match status" value="1"/>
</dbReference>
<feature type="compositionally biased region" description="Basic and acidic residues" evidence="1">
    <location>
        <begin position="520"/>
        <end position="536"/>
    </location>
</feature>
<dbReference type="NCBIfam" id="TIGR01538">
    <property type="entry name" value="portal_SPP1"/>
    <property type="match status" value="1"/>
</dbReference>
<feature type="compositionally biased region" description="Gly residues" evidence="1">
    <location>
        <begin position="482"/>
        <end position="497"/>
    </location>
</feature>
<dbReference type="InterPro" id="IPR021145">
    <property type="entry name" value="Portal_protein_SPP1_Gp6-like"/>
</dbReference>
<keyword evidence="3" id="KW-1185">Reference proteome</keyword>
<gene>
    <name evidence="2" type="ORF">H8696_01710</name>
</gene>
<feature type="region of interest" description="Disordered" evidence="1">
    <location>
        <begin position="451"/>
        <end position="568"/>
    </location>
</feature>
<evidence type="ECO:0000313" key="3">
    <source>
        <dbReference type="Proteomes" id="UP000623172"/>
    </source>
</evidence>
<feature type="compositionally biased region" description="Basic and acidic residues" evidence="1">
    <location>
        <begin position="451"/>
        <end position="475"/>
    </location>
</feature>
<evidence type="ECO:0000313" key="2">
    <source>
        <dbReference type="EMBL" id="MBC8530563.1"/>
    </source>
</evidence>
<reference evidence="2" key="1">
    <citation type="submission" date="2020-08" db="EMBL/GenBank/DDBJ databases">
        <title>Genome public.</title>
        <authorList>
            <person name="Liu C."/>
            <person name="Sun Q."/>
        </authorList>
    </citation>
    <scope>NUCLEOTIDE SEQUENCE</scope>
    <source>
        <strain evidence="2">NSJ-53</strain>
    </source>
</reference>
<sequence length="578" mass="64319">MFLSQTDVVQAALEAHAPMSLEQILLTEIREFEGSAKRRFMLQGMAYYRGENDILLKHRTGIGEDGYETVIQNLANNRIAHGFIQKLVDQKKDYLLSRPISIDCRDPHQQRHLTDFFDREFMRVLKNVGASAVVEGEAYLQVFYDPEGRLRTMLIPASQVIPFFEDEDGELGGLIRFYDLEGYEGRHKILQRKVEYWHRDGVDRYREEGGRLILEGREGHFTVEGKPACFGRVPFVVFRYNALGRPLIANLKALVDEYDKRVSQRADSLEDLPNSVYVLKNFDGENLGEFRKNLMSYRAVKVSGDGGVDTLSLPGDGDSLEDHLKRLRKDIYEFGRGVDTQSERFGASPSGVALKFLYADLDMDASEMESEFQAALHRLLWFVNFHIRTCFGEDFDGKPVEFVLNRDILINETDAIDNCVKSVGILSERTILANHPWVVQVELEEARKLEDEAKAGEAEREGPGAEKPGDGETMNRKKAGAKGPGGAAGEAGTGAGKKAGAKPGAGDTMNRKKAGATDGAESKDGTEAGKKGEAKPGDVCTEYLAPGRRLRPRPKGTVPYSGITGTDPFLSGFHKRLI</sequence>
<dbReference type="InterPro" id="IPR006428">
    <property type="entry name" value="Portal_SPP1-type"/>
</dbReference>
<comment type="caution">
    <text evidence="2">The sequence shown here is derived from an EMBL/GenBank/DDBJ whole genome shotgun (WGS) entry which is preliminary data.</text>
</comment>
<evidence type="ECO:0000256" key="1">
    <source>
        <dbReference type="SAM" id="MobiDB-lite"/>
    </source>
</evidence>
<name>A0A926D3D5_9FIRM</name>
<dbReference type="AlphaFoldDB" id="A0A926D3D5"/>
<organism evidence="2 3">
    <name type="scientific">Gehongia tenuis</name>
    <dbReference type="NCBI Taxonomy" id="2763655"/>
    <lineage>
        <taxon>Bacteria</taxon>
        <taxon>Bacillati</taxon>
        <taxon>Bacillota</taxon>
        <taxon>Clostridia</taxon>
        <taxon>Christensenellales</taxon>
        <taxon>Christensenellaceae</taxon>
        <taxon>Gehongia</taxon>
    </lineage>
</organism>
<dbReference type="Proteomes" id="UP000623172">
    <property type="component" value="Unassembled WGS sequence"/>
</dbReference>
<accession>A0A926D3D5</accession>